<name>A0AAD5MVI0_PARTN</name>
<evidence type="ECO:0000313" key="5">
    <source>
        <dbReference type="EMBL" id="KAJ1354559.1"/>
    </source>
</evidence>
<comment type="caution">
    <text evidence="5">The sequence shown here is derived from an EMBL/GenBank/DDBJ whole genome shotgun (WGS) entry which is preliminary data.</text>
</comment>
<dbReference type="CDD" id="cd04301">
    <property type="entry name" value="NAT_SF"/>
    <property type="match status" value="1"/>
</dbReference>
<dbReference type="PANTHER" id="PTHR10545:SF29">
    <property type="entry name" value="GH14572P-RELATED"/>
    <property type="match status" value="1"/>
</dbReference>
<reference evidence="5" key="1">
    <citation type="submission" date="2021-06" db="EMBL/GenBank/DDBJ databases">
        <title>Parelaphostrongylus tenuis whole genome reference sequence.</title>
        <authorList>
            <person name="Garwood T.J."/>
            <person name="Larsen P.A."/>
            <person name="Fountain-Jones N.M."/>
            <person name="Garbe J.R."/>
            <person name="Macchietto M.G."/>
            <person name="Kania S.A."/>
            <person name="Gerhold R.W."/>
            <person name="Richards J.E."/>
            <person name="Wolf T.M."/>
        </authorList>
    </citation>
    <scope>NUCLEOTIDE SEQUENCE</scope>
    <source>
        <strain evidence="5">MNPRO001-30</strain>
        <tissue evidence="5">Meninges</tissue>
    </source>
</reference>
<feature type="domain" description="N-acetyltransferase" evidence="4">
    <location>
        <begin position="1"/>
        <end position="133"/>
    </location>
</feature>
<keyword evidence="2" id="KW-0808">Transferase</keyword>
<dbReference type="AlphaFoldDB" id="A0AAD5MVI0"/>
<dbReference type="PROSITE" id="PS51186">
    <property type="entry name" value="GNAT"/>
    <property type="match status" value="1"/>
</dbReference>
<evidence type="ECO:0000256" key="1">
    <source>
        <dbReference type="ARBA" id="ARBA00008694"/>
    </source>
</evidence>
<dbReference type="EMBL" id="JAHQIW010002123">
    <property type="protein sequence ID" value="KAJ1354559.1"/>
    <property type="molecule type" value="Genomic_DNA"/>
</dbReference>
<dbReference type="Proteomes" id="UP001196413">
    <property type="component" value="Unassembled WGS sequence"/>
</dbReference>
<dbReference type="GO" id="GO:0008080">
    <property type="term" value="F:N-acetyltransferase activity"/>
    <property type="evidence" value="ECO:0007669"/>
    <property type="project" value="UniProtKB-ARBA"/>
</dbReference>
<dbReference type="Pfam" id="PF00583">
    <property type="entry name" value="Acetyltransf_1"/>
    <property type="match status" value="1"/>
</dbReference>
<evidence type="ECO:0000256" key="2">
    <source>
        <dbReference type="ARBA" id="ARBA00022679"/>
    </source>
</evidence>
<keyword evidence="6" id="KW-1185">Reference proteome</keyword>
<proteinExistence type="inferred from homology"/>
<comment type="similarity">
    <text evidence="1">Belongs to the acetyltransferase family.</text>
</comment>
<accession>A0AAD5MVI0</accession>
<dbReference type="PANTHER" id="PTHR10545">
    <property type="entry name" value="DIAMINE N-ACETYLTRANSFERASE"/>
    <property type="match status" value="1"/>
</dbReference>
<dbReference type="SUPFAM" id="SSF55729">
    <property type="entry name" value="Acyl-CoA N-acyltransferases (Nat)"/>
    <property type="match status" value="1"/>
</dbReference>
<protein>
    <recommendedName>
        <fullName evidence="4">N-acetyltransferase domain-containing protein</fullName>
    </recommendedName>
</protein>
<dbReference type="InterPro" id="IPR051016">
    <property type="entry name" value="Diverse_Substrate_AcTransf"/>
</dbReference>
<organism evidence="5 6">
    <name type="scientific">Parelaphostrongylus tenuis</name>
    <name type="common">Meningeal worm</name>
    <dbReference type="NCBI Taxonomy" id="148309"/>
    <lineage>
        <taxon>Eukaryota</taxon>
        <taxon>Metazoa</taxon>
        <taxon>Ecdysozoa</taxon>
        <taxon>Nematoda</taxon>
        <taxon>Chromadorea</taxon>
        <taxon>Rhabditida</taxon>
        <taxon>Rhabditina</taxon>
        <taxon>Rhabditomorpha</taxon>
        <taxon>Strongyloidea</taxon>
        <taxon>Metastrongylidae</taxon>
        <taxon>Parelaphostrongylus</taxon>
    </lineage>
</organism>
<sequence>MIREHARFVKCPEAVKIDDLKLASYLNRGALKGYVLREGDELAAMVLYFFAYSTWEGEYIHMEDLYVRPEFRRKSYGKILWRMIGQLAKELKIRRLQWNVLNWNSGAISFYATLPCENLTKKEDFFINCHECH</sequence>
<evidence type="ECO:0000313" key="6">
    <source>
        <dbReference type="Proteomes" id="UP001196413"/>
    </source>
</evidence>
<dbReference type="Gene3D" id="3.40.630.30">
    <property type="match status" value="1"/>
</dbReference>
<dbReference type="InterPro" id="IPR000182">
    <property type="entry name" value="GNAT_dom"/>
</dbReference>
<dbReference type="FunFam" id="3.40.630.30:FF:000064">
    <property type="entry name" value="GNAT family acetyltransferase"/>
    <property type="match status" value="1"/>
</dbReference>
<dbReference type="InterPro" id="IPR016181">
    <property type="entry name" value="Acyl_CoA_acyltransferase"/>
</dbReference>
<keyword evidence="3" id="KW-0012">Acyltransferase</keyword>
<evidence type="ECO:0000259" key="4">
    <source>
        <dbReference type="PROSITE" id="PS51186"/>
    </source>
</evidence>
<gene>
    <name evidence="5" type="ORF">KIN20_011541</name>
</gene>
<evidence type="ECO:0000256" key="3">
    <source>
        <dbReference type="ARBA" id="ARBA00023315"/>
    </source>
</evidence>